<comment type="caution">
    <text evidence="1">The sequence shown here is derived from an EMBL/GenBank/DDBJ whole genome shotgun (WGS) entry which is preliminary data.</text>
</comment>
<proteinExistence type="predicted"/>
<organism evidence="1 2">
    <name type="scientific">Olea europaea subsp. europaea</name>
    <dbReference type="NCBI Taxonomy" id="158383"/>
    <lineage>
        <taxon>Eukaryota</taxon>
        <taxon>Viridiplantae</taxon>
        <taxon>Streptophyta</taxon>
        <taxon>Embryophyta</taxon>
        <taxon>Tracheophyta</taxon>
        <taxon>Spermatophyta</taxon>
        <taxon>Magnoliopsida</taxon>
        <taxon>eudicotyledons</taxon>
        <taxon>Gunneridae</taxon>
        <taxon>Pentapetalae</taxon>
        <taxon>asterids</taxon>
        <taxon>lamiids</taxon>
        <taxon>Lamiales</taxon>
        <taxon>Oleaceae</taxon>
        <taxon>Oleeae</taxon>
        <taxon>Olea</taxon>
    </lineage>
</organism>
<sequence length="72" mass="8224">QRLVTTRLVLRTTRAAPQTRFRSQHAHVAKYALGALEAHMTLRTYASSRGVGEPYSFQKWTHGSMAWQPKAR</sequence>
<dbReference type="Proteomes" id="UP000594638">
    <property type="component" value="Unassembled WGS sequence"/>
</dbReference>
<evidence type="ECO:0000313" key="1">
    <source>
        <dbReference type="EMBL" id="CAA2960489.1"/>
    </source>
</evidence>
<keyword evidence="2" id="KW-1185">Reference proteome</keyword>
<accession>A0A8S0Q2H2</accession>
<gene>
    <name evidence="1" type="ORF">OLEA9_A019827</name>
</gene>
<dbReference type="AlphaFoldDB" id="A0A8S0Q2H2"/>
<name>A0A8S0Q2H2_OLEEU</name>
<dbReference type="EMBL" id="CACTIH010000410">
    <property type="protein sequence ID" value="CAA2960489.1"/>
    <property type="molecule type" value="Genomic_DNA"/>
</dbReference>
<feature type="non-terminal residue" evidence="1">
    <location>
        <position position="1"/>
    </location>
</feature>
<protein>
    <submittedName>
        <fullName evidence="1">Uncharacterized protein</fullName>
    </submittedName>
</protein>
<evidence type="ECO:0000313" key="2">
    <source>
        <dbReference type="Proteomes" id="UP000594638"/>
    </source>
</evidence>
<feature type="non-terminal residue" evidence="1">
    <location>
        <position position="72"/>
    </location>
</feature>
<reference evidence="1 2" key="1">
    <citation type="submission" date="2019-12" db="EMBL/GenBank/DDBJ databases">
        <authorList>
            <person name="Alioto T."/>
            <person name="Alioto T."/>
            <person name="Gomez Garrido J."/>
        </authorList>
    </citation>
    <scope>NUCLEOTIDE SEQUENCE [LARGE SCALE GENOMIC DNA]</scope>
</reference>